<dbReference type="InterPro" id="IPR027417">
    <property type="entry name" value="P-loop_NTPase"/>
</dbReference>
<sequence length="487" mass="53744">MKAIYSDPAQTITLTTWADTVAVDPRDNLLIAVRLGGYPEVTAGLVNAVSGGGTLSVQLDGETLVCTPQQGRYSKAVSRDGTYAVAALLWDNQSARKQGEKQQKEKTDKAQEARVYYLACPVRDKTALYHEIDKVSTIPMLPEFSDYMINELQARDMLAPCRVYTTGEPFAIWRLTCTPDDQNIADVLTDGLKAGVIRIPSTWPCQPDAFTEINGVAGYLRAFGSVIASRIRGQFQPLYDPAQEPLSEGVLGLDQFVAQTAGYHLYGAQLAAAEALRRRLQTARFGLLIAECGSGKSKVGSIALQSYFLQKHRKCLHIVLCPSHMTGKWVRELEEAIPNARAATVRTPADMDALYAGYARGGRTVFAVLSKENARDGYMRRPAARWDARRRGFTCPDCGSVVQMEFMDCGKRTLTDATPEYFRTETRANRKCGGCGAVLWTATTAEEQSEWVRISHLGYVHRRFAYLARDACKTAAAKKQLAALLRE</sequence>
<keyword evidence="2" id="KW-1185">Reference proteome</keyword>
<accession>A0ABT2U6R2</accession>
<keyword evidence="1" id="KW-0347">Helicase</keyword>
<organism evidence="1 2">
    <name type="scientific">Agathobaculum ammoniilyticum</name>
    <dbReference type="NCBI Taxonomy" id="2981778"/>
    <lineage>
        <taxon>Bacteria</taxon>
        <taxon>Bacillati</taxon>
        <taxon>Bacillota</taxon>
        <taxon>Clostridia</taxon>
        <taxon>Eubacteriales</taxon>
        <taxon>Butyricicoccaceae</taxon>
        <taxon>Agathobaculum</taxon>
    </lineage>
</organism>
<evidence type="ECO:0000313" key="2">
    <source>
        <dbReference type="Proteomes" id="UP001652397"/>
    </source>
</evidence>
<proteinExistence type="predicted"/>
<keyword evidence="1" id="KW-0378">Hydrolase</keyword>
<dbReference type="Proteomes" id="UP001652397">
    <property type="component" value="Unassembled WGS sequence"/>
</dbReference>
<comment type="caution">
    <text evidence="1">The sequence shown here is derived from an EMBL/GenBank/DDBJ whole genome shotgun (WGS) entry which is preliminary data.</text>
</comment>
<evidence type="ECO:0000313" key="1">
    <source>
        <dbReference type="EMBL" id="MCU6790306.1"/>
    </source>
</evidence>
<name>A0ABT2U6R2_9FIRM</name>
<dbReference type="EMBL" id="JAOQJE010000020">
    <property type="protein sequence ID" value="MCU6790306.1"/>
    <property type="molecule type" value="Genomic_DNA"/>
</dbReference>
<keyword evidence="1" id="KW-0067">ATP-binding</keyword>
<keyword evidence="1" id="KW-0547">Nucleotide-binding</keyword>
<dbReference type="GO" id="GO:0004386">
    <property type="term" value="F:helicase activity"/>
    <property type="evidence" value="ECO:0007669"/>
    <property type="project" value="UniProtKB-KW"/>
</dbReference>
<feature type="non-terminal residue" evidence="1">
    <location>
        <position position="487"/>
    </location>
</feature>
<gene>
    <name evidence="1" type="ORF">OCV66_14615</name>
</gene>
<reference evidence="1 2" key="1">
    <citation type="journal article" date="2021" name="ISME Commun">
        <title>Automated analysis of genomic sequences facilitates high-throughput and comprehensive description of bacteria.</title>
        <authorList>
            <person name="Hitch T.C.A."/>
        </authorList>
    </citation>
    <scope>NUCLEOTIDE SEQUENCE [LARGE SCALE GENOMIC DNA]</scope>
    <source>
        <strain evidence="1 2">Sanger_34</strain>
    </source>
</reference>
<dbReference type="SUPFAM" id="SSF52540">
    <property type="entry name" value="P-loop containing nucleoside triphosphate hydrolases"/>
    <property type="match status" value="1"/>
</dbReference>
<protein>
    <submittedName>
        <fullName evidence="1">DEAD/DEAH box helicase family protein</fullName>
    </submittedName>
</protein>